<dbReference type="InterPro" id="IPR018044">
    <property type="entry name" value="Peptidase_S11"/>
</dbReference>
<comment type="caution">
    <text evidence="11">The sequence shown here is derived from an EMBL/GenBank/DDBJ whole genome shotgun (WGS) entry which is preliminary data.</text>
</comment>
<keyword evidence="2 9" id="KW-0732">Signal</keyword>
<feature type="compositionally biased region" description="Low complexity" evidence="8">
    <location>
        <begin position="42"/>
        <end position="61"/>
    </location>
</feature>
<dbReference type="InterPro" id="IPR001967">
    <property type="entry name" value="Peptidase_S11_N"/>
</dbReference>
<evidence type="ECO:0000256" key="1">
    <source>
        <dbReference type="ARBA" id="ARBA00007164"/>
    </source>
</evidence>
<keyword evidence="4" id="KW-0133">Cell shape</keyword>
<evidence type="ECO:0000256" key="6">
    <source>
        <dbReference type="ARBA" id="ARBA00023316"/>
    </source>
</evidence>
<feature type="compositionally biased region" description="Basic and acidic residues" evidence="8">
    <location>
        <begin position="76"/>
        <end position="93"/>
    </location>
</feature>
<dbReference type="PANTHER" id="PTHR21581:SF26">
    <property type="entry name" value="D-ALANYL-D-ALANINE ENDOPEPTIDASE"/>
    <property type="match status" value="1"/>
</dbReference>
<evidence type="ECO:0000256" key="9">
    <source>
        <dbReference type="SAM" id="SignalP"/>
    </source>
</evidence>
<name>A0ABW1AT41_9RHOO</name>
<dbReference type="Gene3D" id="3.40.710.10">
    <property type="entry name" value="DD-peptidase/beta-lactamase superfamily"/>
    <property type="match status" value="1"/>
</dbReference>
<evidence type="ECO:0000256" key="4">
    <source>
        <dbReference type="ARBA" id="ARBA00022960"/>
    </source>
</evidence>
<feature type="signal peptide" evidence="9">
    <location>
        <begin position="1"/>
        <end position="22"/>
    </location>
</feature>
<evidence type="ECO:0000256" key="5">
    <source>
        <dbReference type="ARBA" id="ARBA00022984"/>
    </source>
</evidence>
<evidence type="ECO:0000313" key="12">
    <source>
        <dbReference type="Proteomes" id="UP001595974"/>
    </source>
</evidence>
<dbReference type="RefSeq" id="WP_096445059.1">
    <property type="nucleotide sequence ID" value="NZ_JBHSOG010000050.1"/>
</dbReference>
<feature type="region of interest" description="Disordered" evidence="8">
    <location>
        <begin position="42"/>
        <end position="94"/>
    </location>
</feature>
<feature type="domain" description="Peptidase S11 D-alanyl-D-alanine carboxypeptidase A N-terminal" evidence="10">
    <location>
        <begin position="139"/>
        <end position="362"/>
    </location>
</feature>
<dbReference type="Proteomes" id="UP001595974">
    <property type="component" value="Unassembled WGS sequence"/>
</dbReference>
<dbReference type="SUPFAM" id="SSF56601">
    <property type="entry name" value="beta-lactamase/transpeptidase-like"/>
    <property type="match status" value="1"/>
</dbReference>
<dbReference type="GO" id="GO:0016787">
    <property type="term" value="F:hydrolase activity"/>
    <property type="evidence" value="ECO:0007669"/>
    <property type="project" value="UniProtKB-KW"/>
</dbReference>
<dbReference type="PANTHER" id="PTHR21581">
    <property type="entry name" value="D-ALANYL-D-ALANINE CARBOXYPEPTIDASE"/>
    <property type="match status" value="1"/>
</dbReference>
<evidence type="ECO:0000313" key="11">
    <source>
        <dbReference type="EMBL" id="MFC5770458.1"/>
    </source>
</evidence>
<keyword evidence="12" id="KW-1185">Reference proteome</keyword>
<dbReference type="InterPro" id="IPR012338">
    <property type="entry name" value="Beta-lactam/transpept-like"/>
</dbReference>
<dbReference type="Pfam" id="PF00768">
    <property type="entry name" value="Peptidase_S11"/>
    <property type="match status" value="1"/>
</dbReference>
<gene>
    <name evidence="11" type="ORF">ACFPTN_13825</name>
</gene>
<accession>A0ABW1AT41</accession>
<evidence type="ECO:0000256" key="7">
    <source>
        <dbReference type="RuleBase" id="RU004016"/>
    </source>
</evidence>
<dbReference type="PRINTS" id="PR00725">
    <property type="entry name" value="DADACBPTASE1"/>
</dbReference>
<organism evidence="11 12">
    <name type="scientific">Thauera sinica</name>
    <dbReference type="NCBI Taxonomy" id="2665146"/>
    <lineage>
        <taxon>Bacteria</taxon>
        <taxon>Pseudomonadati</taxon>
        <taxon>Pseudomonadota</taxon>
        <taxon>Betaproteobacteria</taxon>
        <taxon>Rhodocyclales</taxon>
        <taxon>Zoogloeaceae</taxon>
        <taxon>Thauera</taxon>
    </lineage>
</organism>
<feature type="chain" id="PRO_5046281337" evidence="9">
    <location>
        <begin position="23"/>
        <end position="395"/>
    </location>
</feature>
<proteinExistence type="inferred from homology"/>
<evidence type="ECO:0000256" key="2">
    <source>
        <dbReference type="ARBA" id="ARBA00022729"/>
    </source>
</evidence>
<keyword evidence="3 11" id="KW-0378">Hydrolase</keyword>
<dbReference type="EMBL" id="JBHSOG010000050">
    <property type="protein sequence ID" value="MFC5770458.1"/>
    <property type="molecule type" value="Genomic_DNA"/>
</dbReference>
<evidence type="ECO:0000256" key="8">
    <source>
        <dbReference type="SAM" id="MobiDB-lite"/>
    </source>
</evidence>
<reference evidence="12" key="1">
    <citation type="journal article" date="2019" name="Int. J. Syst. Evol. Microbiol.">
        <title>The Global Catalogue of Microorganisms (GCM) 10K type strain sequencing project: providing services to taxonomists for standard genome sequencing and annotation.</title>
        <authorList>
            <consortium name="The Broad Institute Genomics Platform"/>
            <consortium name="The Broad Institute Genome Sequencing Center for Infectious Disease"/>
            <person name="Wu L."/>
            <person name="Ma J."/>
        </authorList>
    </citation>
    <scope>NUCLEOTIDE SEQUENCE [LARGE SCALE GENOMIC DNA]</scope>
    <source>
        <strain evidence="12">SHR3</strain>
    </source>
</reference>
<sequence length="395" mass="41523">MKPRLLLAFLLGLSVVHSGLNAAAAAPSAGASKAGKATKAAGSQARAAAKPAPKSTAKTAGRTSAKAAVRVAKPSARAEARRAKARSVAEARGRTAAKGAPLRVSLRKQPVLGKTAPAAALIAPAAAEPELTLDAHGLPQLGSAAFYVANQTNGEVLLERNASSVLPIASITKLMTAMVVLDSGQGLSEELVISEGDIDTLKGTGSRLVLGTRLTREQMLNLALMSSENRAASALARHYPGGEQAFVVAMNIKARMLGLADTRFHDSTGLTPLNVSSPRDLAKMVAAAAAYPLIREFSTTPERYVEIGARQLRFSNTNSLVKSPDWQIAVQKTGYISEAGRCLVMQAWIHQQPVVMVLMDSNGRYTRTADAQRVRKWLETEGAQRLAAAHKGRAG</sequence>
<evidence type="ECO:0000256" key="3">
    <source>
        <dbReference type="ARBA" id="ARBA00022801"/>
    </source>
</evidence>
<comment type="similarity">
    <text evidence="1 7">Belongs to the peptidase S11 family.</text>
</comment>
<evidence type="ECO:0000259" key="10">
    <source>
        <dbReference type="Pfam" id="PF00768"/>
    </source>
</evidence>
<keyword evidence="6" id="KW-0961">Cell wall biogenesis/degradation</keyword>
<keyword evidence="5" id="KW-0573">Peptidoglycan synthesis</keyword>
<protein>
    <submittedName>
        <fullName evidence="11">Serine hydrolase</fullName>
    </submittedName>
</protein>